<keyword evidence="2" id="KW-0722">Serine protease inhibitor</keyword>
<gene>
    <name evidence="7" type="ORF">PV327_004227</name>
</gene>
<reference evidence="7" key="2">
    <citation type="submission" date="2023-03" db="EMBL/GenBank/DDBJ databases">
        <authorList>
            <person name="Inwood S.N."/>
            <person name="Skelly J.G."/>
            <person name="Guhlin J."/>
            <person name="Harrop T.W.R."/>
            <person name="Goldson S.G."/>
            <person name="Dearden P.K."/>
        </authorList>
    </citation>
    <scope>NUCLEOTIDE SEQUENCE</scope>
    <source>
        <strain evidence="7">Lincoln</strain>
        <tissue evidence="7">Whole body</tissue>
    </source>
</reference>
<dbReference type="GO" id="GO:0030154">
    <property type="term" value="P:cell differentiation"/>
    <property type="evidence" value="ECO:0007669"/>
    <property type="project" value="TreeGrafter"/>
</dbReference>
<keyword evidence="4" id="KW-0424">Laminin EGF-like domain</keyword>
<dbReference type="FunFam" id="1.10.10.1540:FF:000003">
    <property type="entry name" value="Uncharacterized protein, isoform B"/>
    <property type="match status" value="1"/>
</dbReference>
<accession>A0AA39FC40</accession>
<dbReference type="Gene3D" id="2.10.25.10">
    <property type="entry name" value="Laminin"/>
    <property type="match status" value="2"/>
</dbReference>
<dbReference type="CDD" id="cd00104">
    <property type="entry name" value="KAZAL_FS"/>
    <property type="match status" value="3"/>
</dbReference>
<evidence type="ECO:0000259" key="6">
    <source>
        <dbReference type="PROSITE" id="PS51465"/>
    </source>
</evidence>
<dbReference type="InterPro" id="IPR036058">
    <property type="entry name" value="Kazal_dom_sf"/>
</dbReference>
<proteinExistence type="predicted"/>
<dbReference type="InterPro" id="IPR050653">
    <property type="entry name" value="Prot_Inhib_GrowthFact_Antg"/>
</dbReference>
<dbReference type="SMART" id="SM00180">
    <property type="entry name" value="EGF_Lam"/>
    <property type="match status" value="2"/>
</dbReference>
<dbReference type="PROSITE" id="PS50027">
    <property type="entry name" value="EGF_LAM_2"/>
    <property type="match status" value="1"/>
</dbReference>
<feature type="domain" description="Laminin EGF-like" evidence="5">
    <location>
        <begin position="308"/>
        <end position="360"/>
    </location>
</feature>
<dbReference type="SUPFAM" id="SSF57196">
    <property type="entry name" value="EGF/Laminin"/>
    <property type="match status" value="1"/>
</dbReference>
<dbReference type="PRINTS" id="PR00011">
    <property type="entry name" value="EGFLAMININ"/>
</dbReference>
<dbReference type="PROSITE" id="PS51465">
    <property type="entry name" value="KAZAL_2"/>
    <property type="match status" value="3"/>
</dbReference>
<evidence type="ECO:0000256" key="2">
    <source>
        <dbReference type="ARBA" id="ARBA00022900"/>
    </source>
</evidence>
<dbReference type="InterPro" id="IPR002350">
    <property type="entry name" value="Kazal_dom"/>
</dbReference>
<dbReference type="Pfam" id="PF00053">
    <property type="entry name" value="EGF_laminin"/>
    <property type="match status" value="2"/>
</dbReference>
<feature type="disulfide bond" evidence="4">
    <location>
        <begin position="329"/>
        <end position="338"/>
    </location>
</feature>
<feature type="disulfide bond" evidence="4">
    <location>
        <begin position="310"/>
        <end position="327"/>
    </location>
</feature>
<evidence type="ECO:0008006" key="9">
    <source>
        <dbReference type="Google" id="ProtNLM"/>
    </source>
</evidence>
<dbReference type="Gene3D" id="3.30.60.30">
    <property type="match status" value="3"/>
</dbReference>
<dbReference type="Pfam" id="PF07648">
    <property type="entry name" value="Kazal_2"/>
    <property type="match status" value="3"/>
</dbReference>
<dbReference type="InterPro" id="IPR038095">
    <property type="entry name" value="Costars_sf"/>
</dbReference>
<dbReference type="InterPro" id="IPR002049">
    <property type="entry name" value="LE_dom"/>
</dbReference>
<dbReference type="GO" id="GO:0048513">
    <property type="term" value="P:animal organ development"/>
    <property type="evidence" value="ECO:0007669"/>
    <property type="project" value="UniProtKB-ARBA"/>
</dbReference>
<dbReference type="AlphaFoldDB" id="A0AA39FC40"/>
<dbReference type="Gene3D" id="1.10.10.1540">
    <property type="entry name" value="Costar domain"/>
    <property type="match status" value="1"/>
</dbReference>
<dbReference type="Proteomes" id="UP001168972">
    <property type="component" value="Unassembled WGS sequence"/>
</dbReference>
<organism evidence="7 8">
    <name type="scientific">Microctonus hyperodae</name>
    <name type="common">Parasitoid wasp</name>
    <dbReference type="NCBI Taxonomy" id="165561"/>
    <lineage>
        <taxon>Eukaryota</taxon>
        <taxon>Metazoa</taxon>
        <taxon>Ecdysozoa</taxon>
        <taxon>Arthropoda</taxon>
        <taxon>Hexapoda</taxon>
        <taxon>Insecta</taxon>
        <taxon>Pterygota</taxon>
        <taxon>Neoptera</taxon>
        <taxon>Endopterygota</taxon>
        <taxon>Hymenoptera</taxon>
        <taxon>Apocrita</taxon>
        <taxon>Ichneumonoidea</taxon>
        <taxon>Braconidae</taxon>
        <taxon>Euphorinae</taxon>
        <taxon>Microctonus</taxon>
    </lineage>
</organism>
<dbReference type="SMART" id="SM01283">
    <property type="entry name" value="Costars"/>
    <property type="match status" value="1"/>
</dbReference>
<dbReference type="GO" id="GO:0048731">
    <property type="term" value="P:system development"/>
    <property type="evidence" value="ECO:0007669"/>
    <property type="project" value="UniProtKB-ARBA"/>
</dbReference>
<protein>
    <recommendedName>
        <fullName evidence="9">Agrin</fullName>
    </recommendedName>
</protein>
<evidence type="ECO:0000259" key="5">
    <source>
        <dbReference type="PROSITE" id="PS50027"/>
    </source>
</evidence>
<feature type="domain" description="Kazal-like" evidence="6">
    <location>
        <begin position="59"/>
        <end position="116"/>
    </location>
</feature>
<dbReference type="SUPFAM" id="SSF100895">
    <property type="entry name" value="Kazal-type serine protease inhibitors"/>
    <property type="match status" value="3"/>
</dbReference>
<evidence type="ECO:0000313" key="8">
    <source>
        <dbReference type="Proteomes" id="UP001168972"/>
    </source>
</evidence>
<dbReference type="InterPro" id="IPR027817">
    <property type="entry name" value="Costars_dom"/>
</dbReference>
<dbReference type="PROSITE" id="PS01248">
    <property type="entry name" value="EGF_LAM_1"/>
    <property type="match status" value="1"/>
</dbReference>
<dbReference type="Pfam" id="PF14705">
    <property type="entry name" value="Costars"/>
    <property type="match status" value="1"/>
</dbReference>
<comment type="caution">
    <text evidence="7">The sequence shown here is derived from an EMBL/GenBank/DDBJ whole genome shotgun (WGS) entry which is preliminary data.</text>
</comment>
<evidence type="ECO:0000256" key="1">
    <source>
        <dbReference type="ARBA" id="ARBA00022690"/>
    </source>
</evidence>
<feature type="disulfide bond" evidence="4">
    <location>
        <begin position="308"/>
        <end position="320"/>
    </location>
</feature>
<evidence type="ECO:0000313" key="7">
    <source>
        <dbReference type="EMBL" id="KAK0166738.1"/>
    </source>
</evidence>
<dbReference type="SMART" id="SM00280">
    <property type="entry name" value="KAZAL"/>
    <property type="match status" value="3"/>
</dbReference>
<dbReference type="PANTHER" id="PTHR10913">
    <property type="entry name" value="FOLLISTATIN-RELATED"/>
    <property type="match status" value="1"/>
</dbReference>
<keyword evidence="1" id="KW-0646">Protease inhibitor</keyword>
<name>A0AA39FC40_MICHY</name>
<evidence type="ECO:0000256" key="3">
    <source>
        <dbReference type="ARBA" id="ARBA00023157"/>
    </source>
</evidence>
<reference evidence="7" key="1">
    <citation type="journal article" date="2023" name="bioRxiv">
        <title>Scaffold-level genome assemblies of two parasitoid biocontrol wasps reveal the parthenogenesis mechanism and an associated novel virus.</title>
        <authorList>
            <person name="Inwood S."/>
            <person name="Skelly J."/>
            <person name="Guhlin J."/>
            <person name="Harrop T."/>
            <person name="Goldson S."/>
            <person name="Dearden P."/>
        </authorList>
    </citation>
    <scope>NUCLEOTIDE SEQUENCE</scope>
    <source>
        <strain evidence="7">Lincoln</strain>
        <tissue evidence="7">Whole body</tissue>
    </source>
</reference>
<feature type="domain" description="Kazal-like" evidence="6">
    <location>
        <begin position="1"/>
        <end position="46"/>
    </location>
</feature>
<dbReference type="EMBL" id="JAQQBR010001832">
    <property type="protein sequence ID" value="KAK0166738.1"/>
    <property type="molecule type" value="Genomic_DNA"/>
</dbReference>
<dbReference type="FunFam" id="2.10.25.10:FF:000140">
    <property type="entry name" value="Transmembrane agrin"/>
    <property type="match status" value="1"/>
</dbReference>
<comment type="caution">
    <text evidence="4">Lacks conserved residue(s) required for the propagation of feature annotation.</text>
</comment>
<dbReference type="CDD" id="cd00055">
    <property type="entry name" value="EGF_Lam"/>
    <property type="match status" value="2"/>
</dbReference>
<keyword evidence="8" id="KW-1185">Reference proteome</keyword>
<sequence>MGKESNSVNKVCGSDGETYASECALKNASCIMQIEINIAFEGDCKLCTNVVCENGARCAAGECICPESCPEESGKTVCGTDGKTYQSECELQRIACDRDKIKELPLHVAFHGECGEKFAVAALTTMSTALITRQSTTITDVTSTQEREACKDIHCDFEATCELDPDKFPRCSCKFDCASIPPENIRPVCGSDLKIYSSICAMKMEACQRQQELRLRPLDLCEGMEVKPCNGDQPLTDSDGKEYDCGSGLNRRDCPSNSYCHQTTRFARCCKKVQGIQVVKCLDSWHGCCPDGKTAALGPDGAGCPSLCNCNRLGSMSDTCNPETGQCDCRPGVGGLKCDRCMPGYWGLPKISEGHQGCIPCGCSLFGSIREDCEQMTGRCVCNPEIQGHKCTICTDHNKILTPTGCYSGSQSDIRGRKATAHILKEILELCEIIYQNGQPCKDHPEITGISFGDLFNIYVAISDKCVGLLLRARKQGLVEFEGECLFQRRDDNVPVFLVKPISEIRTSLKQRIQDARLETLHQ</sequence>
<dbReference type="PANTHER" id="PTHR10913:SF45">
    <property type="entry name" value="FOLLISTATIN, ISOFORM A-RELATED"/>
    <property type="match status" value="1"/>
</dbReference>
<feature type="domain" description="Kazal-like" evidence="6">
    <location>
        <begin position="165"/>
        <end position="223"/>
    </location>
</feature>
<evidence type="ECO:0000256" key="4">
    <source>
        <dbReference type="PROSITE-ProRule" id="PRU00460"/>
    </source>
</evidence>
<dbReference type="GO" id="GO:0005576">
    <property type="term" value="C:extracellular region"/>
    <property type="evidence" value="ECO:0007669"/>
    <property type="project" value="TreeGrafter"/>
</dbReference>
<keyword evidence="3 4" id="KW-1015">Disulfide bond</keyword>